<sequence>MCYDYSAFSSGARSCELPDAFSQSWKICVRSAHKHMTRKWRGDNSMQKSETANLVWKPGMTSHLCPICQPRSSHAYKPDFGNFSESVEAARPRLLRLAGLNGIELDEVEDVVQETLLEAWRHLENLREPGRFSSWLDGVCRNVCKRHLRTRMASLQTSHLDTSEDEIEPSVLDLPDPFAIDPAEELERLDRQALLDRALGHLETSTREMIELCYLAEIPQREVAERLDMSIGALELRLHRARRQLRRVLYGELHEDARAFGLRLHEDEAMGWQETRHWCWLCGKQRLHATFERQPSGPRAFRLRCPVCSPRYTIDMFHTGEMSHIGAMPSFERVGMMRSFRPAFKLTLLDAAEFSEHVFGKQLCSICQSPVQIDLLDHNAPEGASGIDDVYPPGIYARITCANCGTGVFEWITVMLRHERVRAFLLEHPRMLFLPSVMDTYAGQEAVRSRLLDLASGERLTIMTHPRTFQTMAILLAA</sequence>
<comment type="similarity">
    <text evidence="1 6">Belongs to the sigma-70 factor family. ECF subfamily.</text>
</comment>
<reference evidence="9 10" key="1">
    <citation type="submission" date="2019-01" db="EMBL/GenBank/DDBJ databases">
        <title>Ktedonosporobacter rubrisoli SCAWS-G2.</title>
        <authorList>
            <person name="Huang Y."/>
            <person name="Yan B."/>
        </authorList>
    </citation>
    <scope>NUCLEOTIDE SEQUENCE [LARGE SCALE GENOMIC DNA]</scope>
    <source>
        <strain evidence="9 10">SCAWS-G2</strain>
    </source>
</reference>
<evidence type="ECO:0000256" key="3">
    <source>
        <dbReference type="ARBA" id="ARBA00023082"/>
    </source>
</evidence>
<feature type="domain" description="RNA polymerase sigma factor 70 region 4 type 2" evidence="8">
    <location>
        <begin position="194"/>
        <end position="245"/>
    </location>
</feature>
<protein>
    <recommendedName>
        <fullName evidence="6">RNA polymerase sigma factor</fullName>
    </recommendedName>
</protein>
<dbReference type="InterPro" id="IPR013249">
    <property type="entry name" value="RNA_pol_sigma70_r4_t2"/>
</dbReference>
<dbReference type="InterPro" id="IPR007627">
    <property type="entry name" value="RNA_pol_sigma70_r2"/>
</dbReference>
<dbReference type="InterPro" id="IPR013324">
    <property type="entry name" value="RNA_pol_sigma_r3/r4-like"/>
</dbReference>
<dbReference type="AlphaFoldDB" id="A0A4P6JV90"/>
<dbReference type="GO" id="GO:0006950">
    <property type="term" value="P:response to stress"/>
    <property type="evidence" value="ECO:0007669"/>
    <property type="project" value="UniProtKB-ARBA"/>
</dbReference>
<dbReference type="NCBIfam" id="TIGR02937">
    <property type="entry name" value="sigma70-ECF"/>
    <property type="match status" value="1"/>
</dbReference>
<organism evidence="9 10">
    <name type="scientific">Ktedonosporobacter rubrisoli</name>
    <dbReference type="NCBI Taxonomy" id="2509675"/>
    <lineage>
        <taxon>Bacteria</taxon>
        <taxon>Bacillati</taxon>
        <taxon>Chloroflexota</taxon>
        <taxon>Ktedonobacteria</taxon>
        <taxon>Ktedonobacterales</taxon>
        <taxon>Ktedonosporobacteraceae</taxon>
        <taxon>Ktedonosporobacter</taxon>
    </lineage>
</organism>
<keyword evidence="4 6" id="KW-0238">DNA-binding</keyword>
<name>A0A4P6JV90_KTERU</name>
<keyword evidence="3 6" id="KW-0731">Sigma factor</keyword>
<keyword evidence="10" id="KW-1185">Reference proteome</keyword>
<dbReference type="Gene3D" id="1.10.10.10">
    <property type="entry name" value="Winged helix-like DNA-binding domain superfamily/Winged helix DNA-binding domain"/>
    <property type="match status" value="1"/>
</dbReference>
<evidence type="ECO:0000256" key="6">
    <source>
        <dbReference type="RuleBase" id="RU000716"/>
    </source>
</evidence>
<dbReference type="GO" id="GO:0016987">
    <property type="term" value="F:sigma factor activity"/>
    <property type="evidence" value="ECO:0007669"/>
    <property type="project" value="UniProtKB-KW"/>
</dbReference>
<evidence type="ECO:0000313" key="9">
    <source>
        <dbReference type="EMBL" id="QBD79252.1"/>
    </source>
</evidence>
<evidence type="ECO:0000256" key="4">
    <source>
        <dbReference type="ARBA" id="ARBA00023125"/>
    </source>
</evidence>
<evidence type="ECO:0000313" key="10">
    <source>
        <dbReference type="Proteomes" id="UP000290365"/>
    </source>
</evidence>
<proteinExistence type="inferred from homology"/>
<evidence type="ECO:0000259" key="7">
    <source>
        <dbReference type="Pfam" id="PF04542"/>
    </source>
</evidence>
<dbReference type="KEGG" id="kbs:EPA93_26015"/>
<dbReference type="Pfam" id="PF08281">
    <property type="entry name" value="Sigma70_r4_2"/>
    <property type="match status" value="1"/>
</dbReference>
<dbReference type="SUPFAM" id="SSF88659">
    <property type="entry name" value="Sigma3 and sigma4 domains of RNA polymerase sigma factors"/>
    <property type="match status" value="1"/>
</dbReference>
<gene>
    <name evidence="9" type="ORF">EPA93_26015</name>
</gene>
<dbReference type="InterPro" id="IPR014284">
    <property type="entry name" value="RNA_pol_sigma-70_dom"/>
</dbReference>
<keyword evidence="2 6" id="KW-0805">Transcription regulation</keyword>
<dbReference type="Pfam" id="PF04542">
    <property type="entry name" value="Sigma70_r2"/>
    <property type="match status" value="1"/>
</dbReference>
<keyword evidence="5 6" id="KW-0804">Transcription</keyword>
<dbReference type="CDD" id="cd06171">
    <property type="entry name" value="Sigma70_r4"/>
    <property type="match status" value="1"/>
</dbReference>
<dbReference type="PANTHER" id="PTHR43133:SF8">
    <property type="entry name" value="RNA POLYMERASE SIGMA FACTOR HI_1459-RELATED"/>
    <property type="match status" value="1"/>
</dbReference>
<dbReference type="EMBL" id="CP035758">
    <property type="protein sequence ID" value="QBD79252.1"/>
    <property type="molecule type" value="Genomic_DNA"/>
</dbReference>
<dbReference type="OrthoDB" id="160055at2"/>
<dbReference type="InterPro" id="IPR036388">
    <property type="entry name" value="WH-like_DNA-bd_sf"/>
</dbReference>
<dbReference type="PROSITE" id="PS01063">
    <property type="entry name" value="SIGMA70_ECF"/>
    <property type="match status" value="1"/>
</dbReference>
<evidence type="ECO:0000256" key="1">
    <source>
        <dbReference type="ARBA" id="ARBA00010641"/>
    </source>
</evidence>
<dbReference type="Proteomes" id="UP000290365">
    <property type="component" value="Chromosome"/>
</dbReference>
<dbReference type="Gene3D" id="1.10.1740.10">
    <property type="match status" value="1"/>
</dbReference>
<dbReference type="SUPFAM" id="SSF88946">
    <property type="entry name" value="Sigma2 domain of RNA polymerase sigma factors"/>
    <property type="match status" value="1"/>
</dbReference>
<dbReference type="InterPro" id="IPR000838">
    <property type="entry name" value="RNA_pol_sigma70_ECF_CS"/>
</dbReference>
<dbReference type="PANTHER" id="PTHR43133">
    <property type="entry name" value="RNA POLYMERASE ECF-TYPE SIGMA FACTO"/>
    <property type="match status" value="1"/>
</dbReference>
<evidence type="ECO:0000256" key="2">
    <source>
        <dbReference type="ARBA" id="ARBA00023015"/>
    </source>
</evidence>
<dbReference type="InterPro" id="IPR039425">
    <property type="entry name" value="RNA_pol_sigma-70-like"/>
</dbReference>
<dbReference type="GO" id="GO:0006352">
    <property type="term" value="P:DNA-templated transcription initiation"/>
    <property type="evidence" value="ECO:0007669"/>
    <property type="project" value="InterPro"/>
</dbReference>
<evidence type="ECO:0000259" key="8">
    <source>
        <dbReference type="Pfam" id="PF08281"/>
    </source>
</evidence>
<dbReference type="InterPro" id="IPR013325">
    <property type="entry name" value="RNA_pol_sigma_r2"/>
</dbReference>
<evidence type="ECO:0000256" key="5">
    <source>
        <dbReference type="ARBA" id="ARBA00023163"/>
    </source>
</evidence>
<accession>A0A4P6JV90</accession>
<dbReference type="GO" id="GO:0003677">
    <property type="term" value="F:DNA binding"/>
    <property type="evidence" value="ECO:0007669"/>
    <property type="project" value="UniProtKB-KW"/>
</dbReference>
<feature type="domain" description="RNA polymerase sigma-70 region 2" evidence="7">
    <location>
        <begin position="88"/>
        <end position="151"/>
    </location>
</feature>